<name>A0ABX0U4J7_9FLAO</name>
<evidence type="ECO:0000256" key="1">
    <source>
        <dbReference type="SAM" id="SignalP"/>
    </source>
</evidence>
<comment type="caution">
    <text evidence="2">The sequence shown here is derived from an EMBL/GenBank/DDBJ whole genome shotgun (WGS) entry which is preliminary data.</text>
</comment>
<proteinExistence type="predicted"/>
<keyword evidence="1" id="KW-0732">Signal</keyword>
<reference evidence="2 3" key="1">
    <citation type="submission" date="2020-03" db="EMBL/GenBank/DDBJ databases">
        <title>Genomic Encyclopedia of Type Strains, Phase IV (KMG-IV): sequencing the most valuable type-strain genomes for metagenomic binning, comparative biology and taxonomic classification.</title>
        <authorList>
            <person name="Goeker M."/>
        </authorList>
    </citation>
    <scope>NUCLEOTIDE SEQUENCE [LARGE SCALE GENOMIC DNA]</scope>
    <source>
        <strain evidence="2 3">DSM 101599</strain>
    </source>
</reference>
<protein>
    <submittedName>
        <fullName evidence="2">Lipoprotein YajG</fullName>
    </submittedName>
</protein>
<dbReference type="RefSeq" id="WP_167182410.1">
    <property type="nucleotide sequence ID" value="NZ_JAASQL010000001.1"/>
</dbReference>
<dbReference type="EMBL" id="JAASQL010000001">
    <property type="protein sequence ID" value="NIJ43703.1"/>
    <property type="molecule type" value="Genomic_DNA"/>
</dbReference>
<sequence>MKTRKILNGLIGVFLLAACACTKDTIDEKLPLITTTGANTFGCYIDG</sequence>
<dbReference type="PROSITE" id="PS51257">
    <property type="entry name" value="PROKAR_LIPOPROTEIN"/>
    <property type="match status" value="1"/>
</dbReference>
<dbReference type="Proteomes" id="UP000745859">
    <property type="component" value="Unassembled WGS sequence"/>
</dbReference>
<keyword evidence="2" id="KW-0449">Lipoprotein</keyword>
<evidence type="ECO:0000313" key="2">
    <source>
        <dbReference type="EMBL" id="NIJ43703.1"/>
    </source>
</evidence>
<feature type="chain" id="PRO_5045814143" evidence="1">
    <location>
        <begin position="21"/>
        <end position="47"/>
    </location>
</feature>
<feature type="signal peptide" evidence="1">
    <location>
        <begin position="1"/>
        <end position="20"/>
    </location>
</feature>
<accession>A0ABX0U4J7</accession>
<keyword evidence="3" id="KW-1185">Reference proteome</keyword>
<evidence type="ECO:0000313" key="3">
    <source>
        <dbReference type="Proteomes" id="UP000745859"/>
    </source>
</evidence>
<organism evidence="2 3">
    <name type="scientific">Wenyingzhuangia heitensis</name>
    <dbReference type="NCBI Taxonomy" id="1487859"/>
    <lineage>
        <taxon>Bacteria</taxon>
        <taxon>Pseudomonadati</taxon>
        <taxon>Bacteroidota</taxon>
        <taxon>Flavobacteriia</taxon>
        <taxon>Flavobacteriales</taxon>
        <taxon>Flavobacteriaceae</taxon>
        <taxon>Wenyingzhuangia</taxon>
    </lineage>
</organism>
<gene>
    <name evidence="2" type="ORF">FHR24_000142</name>
</gene>